<dbReference type="SUPFAM" id="SSF46955">
    <property type="entry name" value="Putative DNA-binding domain"/>
    <property type="match status" value="1"/>
</dbReference>
<gene>
    <name evidence="7" type="ORF">CGZ91_01025</name>
</gene>
<evidence type="ECO:0000313" key="8">
    <source>
        <dbReference type="Proteomes" id="UP000216300"/>
    </source>
</evidence>
<evidence type="ECO:0000256" key="2">
    <source>
        <dbReference type="ARBA" id="ARBA00023015"/>
    </source>
</evidence>
<sequence>MHPVRVCCRCPGLGRDQSAYGAGHRRTGAGLDCADRFRCPGRTLQCVAAPRRSRGGGGGHRRRVGRGAPATVTGAGGPEGILETVPDPDDEDHDCGAPLAIGAVARHLGVSVEAVRYYEAEGLVDPARDDAGRRSFAQRDMDALHVVHTMREAGFSMADVRALIAVKSRADPAVPDSPDVLVSRARDQLKQLRAGIARRQAALRRSRRLIDRWLADLDSTGV</sequence>
<dbReference type="SMART" id="SM00422">
    <property type="entry name" value="HTH_MERR"/>
    <property type="match status" value="1"/>
</dbReference>
<dbReference type="InterPro" id="IPR009061">
    <property type="entry name" value="DNA-bd_dom_put_sf"/>
</dbReference>
<reference evidence="7 8" key="1">
    <citation type="submission" date="2017-07" db="EMBL/GenBank/DDBJ databases">
        <title>Draft whole genome sequences of clinical Proprionibacteriaceae strains.</title>
        <authorList>
            <person name="Bernier A.-M."/>
            <person name="Bernard K."/>
            <person name="Domingo M.-C."/>
        </authorList>
    </citation>
    <scope>NUCLEOTIDE SEQUENCE [LARGE SCALE GENOMIC DNA]</scope>
    <source>
        <strain evidence="7 8">NML 150081</strain>
    </source>
</reference>
<dbReference type="Gene3D" id="1.10.1660.10">
    <property type="match status" value="1"/>
</dbReference>
<feature type="compositionally biased region" description="Basic residues" evidence="5">
    <location>
        <begin position="51"/>
        <end position="65"/>
    </location>
</feature>
<evidence type="ECO:0000256" key="3">
    <source>
        <dbReference type="ARBA" id="ARBA00023125"/>
    </source>
</evidence>
<feature type="domain" description="HTH merR-type" evidence="6">
    <location>
        <begin position="101"/>
        <end position="166"/>
    </location>
</feature>
<dbReference type="InterPro" id="IPR000551">
    <property type="entry name" value="MerR-type_HTH_dom"/>
</dbReference>
<protein>
    <recommendedName>
        <fullName evidence="6">HTH merR-type domain-containing protein</fullName>
    </recommendedName>
</protein>
<feature type="region of interest" description="Disordered" evidence="5">
    <location>
        <begin position="50"/>
        <end position="79"/>
    </location>
</feature>
<evidence type="ECO:0000256" key="1">
    <source>
        <dbReference type="ARBA" id="ARBA00022491"/>
    </source>
</evidence>
<proteinExistence type="predicted"/>
<evidence type="ECO:0000256" key="4">
    <source>
        <dbReference type="ARBA" id="ARBA00023163"/>
    </source>
</evidence>
<dbReference type="Pfam" id="PF13411">
    <property type="entry name" value="MerR_1"/>
    <property type="match status" value="1"/>
</dbReference>
<evidence type="ECO:0000313" key="7">
    <source>
        <dbReference type="EMBL" id="OYN92131.1"/>
    </source>
</evidence>
<dbReference type="AlphaFoldDB" id="A0A255EMC0"/>
<evidence type="ECO:0000256" key="5">
    <source>
        <dbReference type="SAM" id="MobiDB-lite"/>
    </source>
</evidence>
<keyword evidence="1" id="KW-0678">Repressor</keyword>
<dbReference type="PRINTS" id="PR00040">
    <property type="entry name" value="HTHMERR"/>
</dbReference>
<dbReference type="PANTHER" id="PTHR30204">
    <property type="entry name" value="REDOX-CYCLING DRUG-SENSING TRANSCRIPTIONAL ACTIVATOR SOXR"/>
    <property type="match status" value="1"/>
</dbReference>
<dbReference type="EMBL" id="NMVJ01000001">
    <property type="protein sequence ID" value="OYN92131.1"/>
    <property type="molecule type" value="Genomic_DNA"/>
</dbReference>
<organism evidence="7 8">
    <name type="scientific">Parenemella sanctibonifatiensis</name>
    <dbReference type="NCBI Taxonomy" id="2016505"/>
    <lineage>
        <taxon>Bacteria</taxon>
        <taxon>Bacillati</taxon>
        <taxon>Actinomycetota</taxon>
        <taxon>Actinomycetes</taxon>
        <taxon>Propionibacteriales</taxon>
        <taxon>Propionibacteriaceae</taxon>
        <taxon>Parenemella</taxon>
    </lineage>
</organism>
<dbReference type="OrthoDB" id="9802944at2"/>
<evidence type="ECO:0000259" key="6">
    <source>
        <dbReference type="PROSITE" id="PS50937"/>
    </source>
</evidence>
<dbReference type="Proteomes" id="UP000216300">
    <property type="component" value="Unassembled WGS sequence"/>
</dbReference>
<accession>A0A255EMC0</accession>
<dbReference type="InterPro" id="IPR047057">
    <property type="entry name" value="MerR_fam"/>
</dbReference>
<dbReference type="PROSITE" id="PS00552">
    <property type="entry name" value="HTH_MERR_1"/>
    <property type="match status" value="1"/>
</dbReference>
<dbReference type="GO" id="GO:0003700">
    <property type="term" value="F:DNA-binding transcription factor activity"/>
    <property type="evidence" value="ECO:0007669"/>
    <property type="project" value="InterPro"/>
</dbReference>
<dbReference type="GO" id="GO:0003677">
    <property type="term" value="F:DNA binding"/>
    <property type="evidence" value="ECO:0007669"/>
    <property type="project" value="UniProtKB-KW"/>
</dbReference>
<keyword evidence="4" id="KW-0804">Transcription</keyword>
<name>A0A255EMC0_9ACTN</name>
<comment type="caution">
    <text evidence="7">The sequence shown here is derived from an EMBL/GenBank/DDBJ whole genome shotgun (WGS) entry which is preliminary data.</text>
</comment>
<keyword evidence="3" id="KW-0238">DNA-binding</keyword>
<keyword evidence="2" id="KW-0805">Transcription regulation</keyword>
<keyword evidence="8" id="KW-1185">Reference proteome</keyword>
<dbReference type="PANTHER" id="PTHR30204:SF69">
    <property type="entry name" value="MERR-FAMILY TRANSCRIPTIONAL REGULATOR"/>
    <property type="match status" value="1"/>
</dbReference>
<dbReference type="PROSITE" id="PS50937">
    <property type="entry name" value="HTH_MERR_2"/>
    <property type="match status" value="1"/>
</dbReference>
<dbReference type="CDD" id="cd00592">
    <property type="entry name" value="HTH_MerR-like"/>
    <property type="match status" value="1"/>
</dbReference>